<protein>
    <recommendedName>
        <fullName evidence="15">UPAR/Ly6 domain-containing protein qvr</fullName>
    </recommendedName>
    <alternativeName>
        <fullName evidence="16">Protein quiver</fullName>
    </alternativeName>
    <alternativeName>
        <fullName evidence="13">Protein sleepless</fullName>
    </alternativeName>
</protein>
<evidence type="ECO:0000313" key="21">
    <source>
        <dbReference type="RefSeq" id="XP_015512347.1"/>
    </source>
</evidence>
<gene>
    <name evidence="21 22 23 24 25 26 27 28" type="primary">LOC107218842</name>
</gene>
<dbReference type="GO" id="GO:0032222">
    <property type="term" value="P:regulation of synaptic transmission, cholinergic"/>
    <property type="evidence" value="ECO:0007669"/>
    <property type="project" value="InterPro"/>
</dbReference>
<comment type="similarity">
    <text evidence="2">Belongs to the quiver family.</text>
</comment>
<evidence type="ECO:0000313" key="24">
    <source>
        <dbReference type="RefSeq" id="XP_046586479.1"/>
    </source>
</evidence>
<evidence type="ECO:0000313" key="22">
    <source>
        <dbReference type="RefSeq" id="XP_046586476.1"/>
    </source>
</evidence>
<dbReference type="RefSeq" id="XP_015512347.1">
    <property type="nucleotide sequence ID" value="XM_015656861.1"/>
</dbReference>
<keyword evidence="9" id="KW-0472">Membrane</keyword>
<evidence type="ECO:0000256" key="13">
    <source>
        <dbReference type="ARBA" id="ARBA00031037"/>
    </source>
</evidence>
<dbReference type="RefSeq" id="XP_046586481.1">
    <property type="nucleotide sequence ID" value="XM_046730525.1"/>
</dbReference>
<dbReference type="FunCoup" id="A0A6J0BDX8">
    <property type="interactions" value="35"/>
</dbReference>
<dbReference type="RefSeq" id="XP_046586476.1">
    <property type="nucleotide sequence ID" value="XM_046730520.1"/>
</dbReference>
<dbReference type="CDD" id="cd23595">
    <property type="entry name" value="TFP_LU_ECD_Qvr"/>
    <property type="match status" value="1"/>
</dbReference>
<dbReference type="GO" id="GO:0005886">
    <property type="term" value="C:plasma membrane"/>
    <property type="evidence" value="ECO:0007669"/>
    <property type="project" value="UniProtKB-SubCell"/>
</dbReference>
<dbReference type="GO" id="GO:0045121">
    <property type="term" value="C:membrane raft"/>
    <property type="evidence" value="ECO:0007669"/>
    <property type="project" value="UniProtKB-SubCell"/>
</dbReference>
<evidence type="ECO:0000313" key="27">
    <source>
        <dbReference type="RefSeq" id="XP_046586482.1"/>
    </source>
</evidence>
<organism evidence="20 21">
    <name type="scientific">Neodiprion lecontei</name>
    <name type="common">Redheaded pine sawfly</name>
    <dbReference type="NCBI Taxonomy" id="441921"/>
    <lineage>
        <taxon>Eukaryota</taxon>
        <taxon>Metazoa</taxon>
        <taxon>Ecdysozoa</taxon>
        <taxon>Arthropoda</taxon>
        <taxon>Hexapoda</taxon>
        <taxon>Insecta</taxon>
        <taxon>Pterygota</taxon>
        <taxon>Neoptera</taxon>
        <taxon>Endopterygota</taxon>
        <taxon>Hymenoptera</taxon>
        <taxon>Tenthredinoidea</taxon>
        <taxon>Diprionidae</taxon>
        <taxon>Diprioninae</taxon>
        <taxon>Neodiprion</taxon>
    </lineage>
</organism>
<dbReference type="GO" id="GO:0098552">
    <property type="term" value="C:side of membrane"/>
    <property type="evidence" value="ECO:0007669"/>
    <property type="project" value="UniProtKB-KW"/>
</dbReference>
<evidence type="ECO:0000313" key="20">
    <source>
        <dbReference type="Proteomes" id="UP000829291"/>
    </source>
</evidence>
<proteinExistence type="inferred from homology"/>
<dbReference type="OrthoDB" id="9991292at2759"/>
<evidence type="ECO:0000313" key="26">
    <source>
        <dbReference type="RefSeq" id="XP_046586481.1"/>
    </source>
</evidence>
<evidence type="ECO:0000313" key="28">
    <source>
        <dbReference type="RefSeq" id="XP_046586483.1"/>
    </source>
</evidence>
<dbReference type="CTD" id="2768718"/>
<dbReference type="RefSeq" id="XP_046586479.1">
    <property type="nucleotide sequence ID" value="XM_046730523.1"/>
</dbReference>
<dbReference type="InterPro" id="IPR050975">
    <property type="entry name" value="Sleep_regulator"/>
</dbReference>
<keyword evidence="10" id="KW-1015">Disulfide bond</keyword>
<evidence type="ECO:0000256" key="12">
    <source>
        <dbReference type="ARBA" id="ARBA00023288"/>
    </source>
</evidence>
<name>A0A6J0BDX8_NEOLC</name>
<feature type="chain" id="PRO_5026766970" description="UPAR/Ly6 domain-containing protein qvr" evidence="19">
    <location>
        <begin position="22"/>
        <end position="152"/>
    </location>
</feature>
<dbReference type="GeneID" id="107218842"/>
<evidence type="ECO:0000256" key="5">
    <source>
        <dbReference type="ARBA" id="ARBA00022692"/>
    </source>
</evidence>
<evidence type="ECO:0000256" key="16">
    <source>
        <dbReference type="ARBA" id="ARBA00044561"/>
    </source>
</evidence>
<dbReference type="PANTHER" id="PTHR33562">
    <property type="entry name" value="ATILLA, ISOFORM B-RELATED-RELATED"/>
    <property type="match status" value="1"/>
</dbReference>
<evidence type="ECO:0000313" key="25">
    <source>
        <dbReference type="RefSeq" id="XP_046586480.1"/>
    </source>
</evidence>
<evidence type="ECO:0000256" key="8">
    <source>
        <dbReference type="ARBA" id="ARBA00023108"/>
    </source>
</evidence>
<evidence type="ECO:0000256" key="18">
    <source>
        <dbReference type="ARBA" id="ARBA00046769"/>
    </source>
</evidence>
<evidence type="ECO:0000256" key="11">
    <source>
        <dbReference type="ARBA" id="ARBA00023180"/>
    </source>
</evidence>
<dbReference type="RefSeq" id="XP_046586477.1">
    <property type="nucleotide sequence ID" value="XM_046730521.1"/>
</dbReference>
<dbReference type="RefSeq" id="XP_046586480.1">
    <property type="nucleotide sequence ID" value="XM_046730524.1"/>
</dbReference>
<evidence type="ECO:0000256" key="10">
    <source>
        <dbReference type="ARBA" id="ARBA00023157"/>
    </source>
</evidence>
<evidence type="ECO:0000256" key="6">
    <source>
        <dbReference type="ARBA" id="ARBA00022729"/>
    </source>
</evidence>
<evidence type="ECO:0000256" key="1">
    <source>
        <dbReference type="ARBA" id="ARBA00004471"/>
    </source>
</evidence>
<dbReference type="AlphaFoldDB" id="A0A6J0BDX8"/>
<dbReference type="Pfam" id="PF17064">
    <property type="entry name" value="QVR"/>
    <property type="match status" value="1"/>
</dbReference>
<reference evidence="21" key="1">
    <citation type="submission" date="2025-04" db="UniProtKB">
        <authorList>
            <consortium name="RefSeq"/>
        </authorList>
    </citation>
    <scope>IDENTIFICATION</scope>
    <source>
        <tissue evidence="22 23">Thorax and Abdomen</tissue>
        <tissue evidence="21">Whole body</tissue>
    </source>
</reference>
<keyword evidence="7" id="KW-1133">Transmembrane helix</keyword>
<dbReference type="GO" id="GO:0030431">
    <property type="term" value="P:sleep"/>
    <property type="evidence" value="ECO:0007669"/>
    <property type="project" value="InterPro"/>
</dbReference>
<keyword evidence="11" id="KW-0325">Glycoprotein</keyword>
<dbReference type="GO" id="GO:0048511">
    <property type="term" value="P:rhythmic process"/>
    <property type="evidence" value="ECO:0007669"/>
    <property type="project" value="UniProtKB-KW"/>
</dbReference>
<comment type="subcellular location">
    <subcellularLocation>
        <location evidence="1">Cell membrane</location>
        <topology evidence="1">Lipid-anchor</topology>
        <topology evidence="1">GPI-anchor</topology>
        <orientation evidence="1">Extracellular side</orientation>
    </subcellularLocation>
    <subcellularLocation>
        <location evidence="14">Membrane raft</location>
        <topology evidence="14">Lipid-anchor</topology>
        <topology evidence="14">GPI-anchor</topology>
        <orientation evidence="14">Extracellular side</orientation>
    </subcellularLocation>
</comment>
<evidence type="ECO:0000313" key="23">
    <source>
        <dbReference type="RefSeq" id="XP_046586477.1"/>
    </source>
</evidence>
<evidence type="ECO:0000256" key="9">
    <source>
        <dbReference type="ARBA" id="ARBA00023136"/>
    </source>
</evidence>
<keyword evidence="20" id="KW-1185">Reference proteome</keyword>
<keyword evidence="6 19" id="KW-0732">Signal</keyword>
<evidence type="ECO:0000256" key="3">
    <source>
        <dbReference type="ARBA" id="ARBA00022475"/>
    </source>
</evidence>
<sequence length="152" mass="16868">MGSDYLIAAAILLATINASYAECQTRSVYCYQCDSWTDLRCKDPFNYTALPRDQPPLMTCNGCCVKMVRNAKSPYESVRRTCTSQLQINLFMVDHVCMMESTGTGHMCFCEEDMCNRVGISSLPSPILHAILVPVVTLSILRSAPGLLIRSL</sequence>
<dbReference type="RefSeq" id="XP_046586483.1">
    <property type="nucleotide sequence ID" value="XM_046730527.1"/>
</dbReference>
<dbReference type="InterPro" id="IPR031424">
    <property type="entry name" value="QVR-like"/>
</dbReference>
<comment type="subunit">
    <text evidence="18">Interacts (via loop 2 of the three-fingered Ly-6 domain) with Sh/shaker; this interaction may stabilize both components of the complex and may be required for targeting or retention of Sh/shaker to neural cell projections. Interacts (via loop 2 of the three-fingered Ly-6 domain) with nAChRalpha3 and potentially other nicotinic acetylcholine receptors; this interaction is required for antagonism of nicotinic acetylcholine receptors.</text>
</comment>
<evidence type="ECO:0000256" key="2">
    <source>
        <dbReference type="ARBA" id="ARBA00010522"/>
    </source>
</evidence>
<evidence type="ECO:0000256" key="7">
    <source>
        <dbReference type="ARBA" id="ARBA00022989"/>
    </source>
</evidence>
<dbReference type="KEGG" id="nlo:107218842"/>
<evidence type="ECO:0000256" key="4">
    <source>
        <dbReference type="ARBA" id="ARBA00022622"/>
    </source>
</evidence>
<keyword evidence="5" id="KW-0812">Transmembrane</keyword>
<dbReference type="RefSeq" id="XP_046586482.1">
    <property type="nucleotide sequence ID" value="XM_046730526.1"/>
</dbReference>
<evidence type="ECO:0000256" key="14">
    <source>
        <dbReference type="ARBA" id="ARBA00044499"/>
    </source>
</evidence>
<dbReference type="PANTHER" id="PTHR33562:SF31">
    <property type="entry name" value="PROTEIN QUIVER"/>
    <property type="match status" value="1"/>
</dbReference>
<dbReference type="InParanoid" id="A0A6J0BDX8"/>
<evidence type="ECO:0000256" key="15">
    <source>
        <dbReference type="ARBA" id="ARBA00044524"/>
    </source>
</evidence>
<dbReference type="Proteomes" id="UP000829291">
    <property type="component" value="Chromosome 2"/>
</dbReference>
<keyword evidence="12" id="KW-0449">Lipoprotein</keyword>
<keyword evidence="3" id="KW-1003">Cell membrane</keyword>
<evidence type="ECO:0000256" key="19">
    <source>
        <dbReference type="SAM" id="SignalP"/>
    </source>
</evidence>
<comment type="function">
    <text evidence="17">Bifunctional regulator of neuronal activity in the mushroom body, and possibly other regions of the brain, that acts as a signaling molecule required for homeostatic regulation of sleep under normal conditions and after sleep deprivation. Reduces neuronal excitability by enhancing Sh/shaker K(+) channel activity; possibly by stabilizing Sh/shaker to increase protein levels, accelerating its activation kinetics, slowing C-type inactivation and enhancing recovery from inactivation. Specifically affects the A-type K(+) current. Antagonizes nicotinic acetylcholine receptors (nAChRs) to reduce synaptic transmission, possibly by preventing their localization to the cell surface. Required for regulation of neuromuscular excitability and plasticity at neuromuscular junctions.</text>
</comment>
<keyword evidence="8" id="KW-0090">Biological rhythms</keyword>
<accession>A0A6J0BDX8</accession>
<feature type="signal peptide" evidence="19">
    <location>
        <begin position="1"/>
        <end position="21"/>
    </location>
</feature>
<keyword evidence="4" id="KW-0336">GPI-anchor</keyword>
<evidence type="ECO:0000256" key="17">
    <source>
        <dbReference type="ARBA" id="ARBA00045788"/>
    </source>
</evidence>